<comment type="caution">
    <text evidence="1">The sequence shown here is derived from an EMBL/GenBank/DDBJ whole genome shotgun (WGS) entry which is preliminary data.</text>
</comment>
<sequence length="119" mass="13693">MHACIANTLNLQKLSIRVLSQGTYASPCEGNWSTFSLFHTQKKSLPPKNVEKLAYIHTNLCLASKIKERGFVKMEITMNMMEQERHDYRLLRLKETIEDQGSLGARTNPLISYTCRRGF</sequence>
<dbReference type="OrthoDB" id="1166436at2759"/>
<accession>A0A8T2TMC2</accession>
<proteinExistence type="predicted"/>
<evidence type="ECO:0000313" key="2">
    <source>
        <dbReference type="Proteomes" id="UP000825935"/>
    </source>
</evidence>
<organism evidence="1 2">
    <name type="scientific">Ceratopteris richardii</name>
    <name type="common">Triangle waterfern</name>
    <dbReference type="NCBI Taxonomy" id="49495"/>
    <lineage>
        <taxon>Eukaryota</taxon>
        <taxon>Viridiplantae</taxon>
        <taxon>Streptophyta</taxon>
        <taxon>Embryophyta</taxon>
        <taxon>Tracheophyta</taxon>
        <taxon>Polypodiopsida</taxon>
        <taxon>Polypodiidae</taxon>
        <taxon>Polypodiales</taxon>
        <taxon>Pteridineae</taxon>
        <taxon>Pteridaceae</taxon>
        <taxon>Parkerioideae</taxon>
        <taxon>Ceratopteris</taxon>
    </lineage>
</organism>
<keyword evidence="2" id="KW-1185">Reference proteome</keyword>
<evidence type="ECO:0000313" key="1">
    <source>
        <dbReference type="EMBL" id="KAH7422554.1"/>
    </source>
</evidence>
<reference evidence="1" key="1">
    <citation type="submission" date="2021-08" db="EMBL/GenBank/DDBJ databases">
        <title>WGS assembly of Ceratopteris richardii.</title>
        <authorList>
            <person name="Marchant D.B."/>
            <person name="Chen G."/>
            <person name="Jenkins J."/>
            <person name="Shu S."/>
            <person name="Leebens-Mack J."/>
            <person name="Grimwood J."/>
            <person name="Schmutz J."/>
            <person name="Soltis P."/>
            <person name="Soltis D."/>
            <person name="Chen Z.-H."/>
        </authorList>
    </citation>
    <scope>NUCLEOTIDE SEQUENCE</scope>
    <source>
        <strain evidence="1">Whitten #5841</strain>
        <tissue evidence="1">Leaf</tissue>
    </source>
</reference>
<protein>
    <submittedName>
        <fullName evidence="1">Uncharacterized protein</fullName>
    </submittedName>
</protein>
<dbReference type="EMBL" id="CM035417">
    <property type="protein sequence ID" value="KAH7422554.1"/>
    <property type="molecule type" value="Genomic_DNA"/>
</dbReference>
<name>A0A8T2TMC2_CERRI</name>
<dbReference type="AlphaFoldDB" id="A0A8T2TMC2"/>
<dbReference type="Proteomes" id="UP000825935">
    <property type="component" value="Chromosome 12"/>
</dbReference>
<gene>
    <name evidence="1" type="ORF">KP509_12G014000</name>
</gene>